<evidence type="ECO:0000256" key="1">
    <source>
        <dbReference type="ARBA" id="ARBA00004123"/>
    </source>
</evidence>
<organism evidence="7 8">
    <name type="scientific">Rotaria socialis</name>
    <dbReference type="NCBI Taxonomy" id="392032"/>
    <lineage>
        <taxon>Eukaryota</taxon>
        <taxon>Metazoa</taxon>
        <taxon>Spiralia</taxon>
        <taxon>Gnathifera</taxon>
        <taxon>Rotifera</taxon>
        <taxon>Eurotatoria</taxon>
        <taxon>Bdelloidea</taxon>
        <taxon>Philodinida</taxon>
        <taxon>Philodinidae</taxon>
        <taxon>Rotaria</taxon>
    </lineage>
</organism>
<dbReference type="InterPro" id="IPR012337">
    <property type="entry name" value="RNaseH-like_sf"/>
</dbReference>
<evidence type="ECO:0008006" key="9">
    <source>
        <dbReference type="Google" id="ProtNLM"/>
    </source>
</evidence>
<evidence type="ECO:0000256" key="5">
    <source>
        <dbReference type="ARBA" id="ARBA00023242"/>
    </source>
</evidence>
<dbReference type="Proteomes" id="UP000663865">
    <property type="component" value="Unassembled WGS sequence"/>
</dbReference>
<dbReference type="GO" id="GO:0005634">
    <property type="term" value="C:nucleus"/>
    <property type="evidence" value="ECO:0007669"/>
    <property type="project" value="UniProtKB-SubCell"/>
</dbReference>
<feature type="region of interest" description="Disordered" evidence="6">
    <location>
        <begin position="463"/>
        <end position="501"/>
    </location>
</feature>
<keyword evidence="4" id="KW-0862">Zinc</keyword>
<dbReference type="PANTHER" id="PTHR46481">
    <property type="entry name" value="ZINC FINGER BED DOMAIN-CONTAINING PROTEIN 4"/>
    <property type="match status" value="1"/>
</dbReference>
<feature type="compositionally biased region" description="Acidic residues" evidence="6">
    <location>
        <begin position="463"/>
        <end position="480"/>
    </location>
</feature>
<comment type="subcellular location">
    <subcellularLocation>
        <location evidence="1">Nucleus</location>
    </subcellularLocation>
</comment>
<name>A0A818PEY4_9BILA</name>
<evidence type="ECO:0000313" key="8">
    <source>
        <dbReference type="Proteomes" id="UP000663865"/>
    </source>
</evidence>
<accession>A0A818PEY4</accession>
<reference evidence="7" key="1">
    <citation type="submission" date="2021-02" db="EMBL/GenBank/DDBJ databases">
        <authorList>
            <person name="Nowell W R."/>
        </authorList>
    </citation>
    <scope>NUCLEOTIDE SEQUENCE</scope>
</reference>
<gene>
    <name evidence="7" type="ORF">KIK155_LOCUS21988</name>
</gene>
<evidence type="ECO:0000256" key="4">
    <source>
        <dbReference type="ARBA" id="ARBA00022833"/>
    </source>
</evidence>
<evidence type="ECO:0000256" key="2">
    <source>
        <dbReference type="ARBA" id="ARBA00022723"/>
    </source>
</evidence>
<proteinExistence type="predicted"/>
<sequence length="537" mass="61439">MDDSDKEKDVFICKFCVAETRKTKSDDIPRISKISVPNGNKSNILRHLKRYHFHEPEFRENLPEHYSKTLTLAIEREGEDKIRGLGLLPGVKKITDYFPVSSNPNTKTKVFQLYSTGKWHEALAHYASKSSLSIHELCSEQFKSLISIANIRAANEIPKKTKMHSLVHNLYLKYQKFVYDYVKDIHWGLSLMVDAIIASFTSTKNISSIKLLLLDVVPIESHKGYSLSTHVQKCLKKYHIKLIQIIAISCDNASANESMIAHLNSVISRTGKFESHTIRPSFCFAHSINRVVQIMLLVLFDVIEKIRTIARKLHASPALSLKFKALIDQHNNSCSTLHKITITRLPLDVSTRWNSTCIMLKAALRLRDPINKFLEIEVEGYIISREEWKTFETLNLSGSQKVTISGVIKGFNTLIDVIEKHQELLGYDKFRRVCFESRRSAFRALEREKNIVISNYIDENEVEGNIENEEESYTENDDSEVESHNESDTSNDTSGSEIIDSEITDSTDLKGIFRRDILDGLMIDDGVNEIRDDRLKV</sequence>
<evidence type="ECO:0000313" key="7">
    <source>
        <dbReference type="EMBL" id="CAF3622341.1"/>
    </source>
</evidence>
<evidence type="ECO:0000256" key="6">
    <source>
        <dbReference type="SAM" id="MobiDB-lite"/>
    </source>
</evidence>
<dbReference type="SUPFAM" id="SSF53098">
    <property type="entry name" value="Ribonuclease H-like"/>
    <property type="match status" value="1"/>
</dbReference>
<protein>
    <recommendedName>
        <fullName evidence="9">Transposase</fullName>
    </recommendedName>
</protein>
<keyword evidence="2" id="KW-0479">Metal-binding</keyword>
<dbReference type="PANTHER" id="PTHR46481:SF10">
    <property type="entry name" value="ZINC FINGER BED DOMAIN-CONTAINING PROTEIN 39"/>
    <property type="match status" value="1"/>
</dbReference>
<dbReference type="EMBL" id="CAJNYV010003924">
    <property type="protein sequence ID" value="CAF3622341.1"/>
    <property type="molecule type" value="Genomic_DNA"/>
</dbReference>
<keyword evidence="3" id="KW-0863">Zinc-finger</keyword>
<evidence type="ECO:0000256" key="3">
    <source>
        <dbReference type="ARBA" id="ARBA00022771"/>
    </source>
</evidence>
<comment type="caution">
    <text evidence="7">The sequence shown here is derived from an EMBL/GenBank/DDBJ whole genome shotgun (WGS) entry which is preliminary data.</text>
</comment>
<dbReference type="GO" id="GO:0008270">
    <property type="term" value="F:zinc ion binding"/>
    <property type="evidence" value="ECO:0007669"/>
    <property type="project" value="UniProtKB-KW"/>
</dbReference>
<dbReference type="AlphaFoldDB" id="A0A818PEY4"/>
<dbReference type="InterPro" id="IPR052035">
    <property type="entry name" value="ZnF_BED_domain_contain"/>
</dbReference>
<keyword evidence="5" id="KW-0539">Nucleus</keyword>